<comment type="cofactor">
    <cofactor evidence="1">
        <name>FAD</name>
        <dbReference type="ChEBI" id="CHEBI:57692"/>
    </cofactor>
</comment>
<dbReference type="GO" id="GO:0016787">
    <property type="term" value="F:hydrolase activity"/>
    <property type="evidence" value="ECO:0007669"/>
    <property type="project" value="InterPro"/>
</dbReference>
<reference evidence="10 11" key="1">
    <citation type="submission" date="2019-07" db="EMBL/GenBank/DDBJ databases">
        <title>Genome sequencing of lignin-degrading bacterial isolates.</title>
        <authorList>
            <person name="Gladden J."/>
        </authorList>
    </citation>
    <scope>NUCLEOTIDE SEQUENCE [LARGE SCALE GENOMIC DNA]</scope>
    <source>
        <strain evidence="10 11">J45</strain>
    </source>
</reference>
<feature type="region of interest" description="Disordered" evidence="8">
    <location>
        <begin position="464"/>
        <end position="483"/>
    </location>
</feature>
<dbReference type="EMBL" id="VLJT01000017">
    <property type="protein sequence ID" value="TWH17539.1"/>
    <property type="molecule type" value="Genomic_DNA"/>
</dbReference>
<dbReference type="Gene3D" id="3.40.50.1820">
    <property type="entry name" value="alpha/beta hydrolase"/>
    <property type="match status" value="1"/>
</dbReference>
<dbReference type="PANTHER" id="PTHR43098:SF3">
    <property type="entry name" value="L-ORNITHINE N(5)-MONOOXYGENASE-RELATED"/>
    <property type="match status" value="1"/>
</dbReference>
<keyword evidence="6" id="KW-0560">Oxidoreductase</keyword>
<dbReference type="InterPro" id="IPR020946">
    <property type="entry name" value="Flavin_mOase-like"/>
</dbReference>
<dbReference type="SUPFAM" id="SSF53474">
    <property type="entry name" value="alpha/beta-Hydrolases"/>
    <property type="match status" value="1"/>
</dbReference>
<evidence type="ECO:0000256" key="7">
    <source>
        <dbReference type="ARBA" id="ARBA00023033"/>
    </source>
</evidence>
<comment type="caution">
    <text evidence="10">The sequence shown here is derived from an EMBL/GenBank/DDBJ whole genome shotgun (WGS) entry which is preliminary data.</text>
</comment>
<dbReference type="InterPro" id="IPR050775">
    <property type="entry name" value="FAD-binding_Monooxygenases"/>
</dbReference>
<organism evidence="10 11">
    <name type="scientific">Rhodococcus rhodochrous J45</name>
    <dbReference type="NCBI Taxonomy" id="935266"/>
    <lineage>
        <taxon>Bacteria</taxon>
        <taxon>Bacillati</taxon>
        <taxon>Actinomycetota</taxon>
        <taxon>Actinomycetes</taxon>
        <taxon>Mycobacteriales</taxon>
        <taxon>Nocardiaceae</taxon>
        <taxon>Rhodococcus</taxon>
    </lineage>
</organism>
<evidence type="ECO:0000256" key="2">
    <source>
        <dbReference type="ARBA" id="ARBA00010139"/>
    </source>
</evidence>
<sequence>MTTSSTTPDTDVVVVGAGFAGLYALHKLRDRMNMSVRVFEAGDDVGGTWYWNRYPGARCDIESIHYSYSFDEDLQQEWQWSEKFAGQPEILRYLNHVADRFDLRKTITFGTRVIGVHWDDENSWWTVRTDTGETVTARWFISGAGNLSVPKKPEFGGIDNFRGQVLLTGNWPHEPVDFTGRRVAVIGTGASGIQAIPLIAQQAAELVVFQRTPQFATPLGNGPLDPQVLDEAKKIYPELREAARNHFLGVPFDQVQPSALAVDAEERRRVFDERWNAGGFRLFIDSFQDILFDRQANDTAAEYIRERIRERVQDPAKADTLAPRGYAYATKRPPLETNYYEAYNRDNVHLVDVKSTPISEITETGVRVGDRTYEVDTIVLATGFDAMTGPLMAMDIRGRNGVRLADRWAHGPRTYLGIMIDEFPNLFTITGPQSPSVLYNMPLAIEDHVDFATDAIAYLRARSPRHRTHPGSRSRLGAHHHRDRRADAAAADRLVVHGREHPRQTACLHGLPRGCPHLPAGLRRGRRRRLRRLRPRPGTSHRPGRLVAHRSPPPFGRKPPMALDDHAAGLIAGLRQQGFTSFSQMTVDQVRATIATVTDLQLPPQDVERVDETHYESDGTRLPLRIYTPGTDTGPRPVVLYFHGGGFVAGDLTVVDEPARAIARATGATVVTAGYRLAPEHPFPAAADDAWAALQWVTAHIAECGGDPHNLVVMGDSAGGNLAAGVALRARDEGAPVLRGQVLIYPALDRAADLPSRREFAEGYIVTAADMDWFLDRYFASPEDAETPYALPARAPRVDGLPPTLVLTTENEVLRDEGELYGRRLREAGVDVTIRRFDGLVHGAFWMSGAVPRSGEMRDEVAGFVTRTTSGVPAR</sequence>
<dbReference type="Proteomes" id="UP000317573">
    <property type="component" value="Unassembled WGS sequence"/>
</dbReference>
<evidence type="ECO:0000313" key="11">
    <source>
        <dbReference type="Proteomes" id="UP000317573"/>
    </source>
</evidence>
<dbReference type="SUPFAM" id="SSF51905">
    <property type="entry name" value="FAD/NAD(P)-binding domain"/>
    <property type="match status" value="2"/>
</dbReference>
<keyword evidence="7" id="KW-0503">Monooxygenase</keyword>
<gene>
    <name evidence="10" type="ORF">L618_000200006200</name>
</gene>
<evidence type="ECO:0000256" key="6">
    <source>
        <dbReference type="ARBA" id="ARBA00023002"/>
    </source>
</evidence>
<dbReference type="Pfam" id="PF00743">
    <property type="entry name" value="FMO-like"/>
    <property type="match status" value="1"/>
</dbReference>
<accession>A0A562E6K9</accession>
<dbReference type="GO" id="GO:0050660">
    <property type="term" value="F:flavin adenine dinucleotide binding"/>
    <property type="evidence" value="ECO:0007669"/>
    <property type="project" value="InterPro"/>
</dbReference>
<evidence type="ECO:0000256" key="4">
    <source>
        <dbReference type="ARBA" id="ARBA00022827"/>
    </source>
</evidence>
<keyword evidence="5" id="KW-0521">NADP</keyword>
<feature type="region of interest" description="Disordered" evidence="8">
    <location>
        <begin position="534"/>
        <end position="553"/>
    </location>
</feature>
<protein>
    <submittedName>
        <fullName evidence="10">Acetyl esterase/lipase</fullName>
    </submittedName>
</protein>
<dbReference type="Gene3D" id="3.50.50.60">
    <property type="entry name" value="FAD/NAD(P)-binding domain"/>
    <property type="match status" value="2"/>
</dbReference>
<keyword evidence="3" id="KW-0285">Flavoprotein</keyword>
<keyword evidence="4" id="KW-0274">FAD</keyword>
<evidence type="ECO:0000313" key="10">
    <source>
        <dbReference type="EMBL" id="TWH17539.1"/>
    </source>
</evidence>
<proteinExistence type="inferred from homology"/>
<evidence type="ECO:0000256" key="8">
    <source>
        <dbReference type="SAM" id="MobiDB-lite"/>
    </source>
</evidence>
<dbReference type="AlphaFoldDB" id="A0A562E6K9"/>
<evidence type="ECO:0000259" key="9">
    <source>
        <dbReference type="Pfam" id="PF07859"/>
    </source>
</evidence>
<dbReference type="InterPro" id="IPR036188">
    <property type="entry name" value="FAD/NAD-bd_sf"/>
</dbReference>
<evidence type="ECO:0000256" key="1">
    <source>
        <dbReference type="ARBA" id="ARBA00001974"/>
    </source>
</evidence>
<feature type="domain" description="Alpha/beta hydrolase fold-3" evidence="9">
    <location>
        <begin position="639"/>
        <end position="844"/>
    </location>
</feature>
<comment type="similarity">
    <text evidence="2">Belongs to the FAD-binding monooxygenase family.</text>
</comment>
<dbReference type="GO" id="GO:0050661">
    <property type="term" value="F:NADP binding"/>
    <property type="evidence" value="ECO:0007669"/>
    <property type="project" value="InterPro"/>
</dbReference>
<dbReference type="GO" id="GO:0004499">
    <property type="term" value="F:N,N-dimethylaniline monooxygenase activity"/>
    <property type="evidence" value="ECO:0007669"/>
    <property type="project" value="InterPro"/>
</dbReference>
<dbReference type="InterPro" id="IPR013094">
    <property type="entry name" value="AB_hydrolase_3"/>
</dbReference>
<dbReference type="PANTHER" id="PTHR43098">
    <property type="entry name" value="L-ORNITHINE N(5)-MONOOXYGENASE-RELATED"/>
    <property type="match status" value="1"/>
</dbReference>
<evidence type="ECO:0000256" key="5">
    <source>
        <dbReference type="ARBA" id="ARBA00022857"/>
    </source>
</evidence>
<dbReference type="Pfam" id="PF07859">
    <property type="entry name" value="Abhydrolase_3"/>
    <property type="match status" value="1"/>
</dbReference>
<dbReference type="InterPro" id="IPR029058">
    <property type="entry name" value="AB_hydrolase_fold"/>
</dbReference>
<name>A0A562E6K9_RHORH</name>
<evidence type="ECO:0000256" key="3">
    <source>
        <dbReference type="ARBA" id="ARBA00022630"/>
    </source>
</evidence>